<dbReference type="Proteomes" id="UP001341840">
    <property type="component" value="Unassembled WGS sequence"/>
</dbReference>
<feature type="region of interest" description="Disordered" evidence="1">
    <location>
        <begin position="229"/>
        <end position="272"/>
    </location>
</feature>
<evidence type="ECO:0000313" key="2">
    <source>
        <dbReference type="EMBL" id="MED6138807.1"/>
    </source>
</evidence>
<feature type="region of interest" description="Disordered" evidence="1">
    <location>
        <begin position="66"/>
        <end position="98"/>
    </location>
</feature>
<reference evidence="2 3" key="1">
    <citation type="journal article" date="2023" name="Plants (Basel)">
        <title>Bridging the Gap: Combining Genomics and Transcriptomics Approaches to Understand Stylosanthes scabra, an Orphan Legume from the Brazilian Caatinga.</title>
        <authorList>
            <person name="Ferreira-Neto J.R.C."/>
            <person name="da Silva M.D."/>
            <person name="Binneck E."/>
            <person name="de Melo N.F."/>
            <person name="da Silva R.H."/>
            <person name="de Melo A.L.T.M."/>
            <person name="Pandolfi V."/>
            <person name="Bustamante F.O."/>
            <person name="Brasileiro-Vidal A.C."/>
            <person name="Benko-Iseppon A.M."/>
        </authorList>
    </citation>
    <scope>NUCLEOTIDE SEQUENCE [LARGE SCALE GENOMIC DNA]</scope>
    <source>
        <tissue evidence="2">Leaves</tissue>
    </source>
</reference>
<name>A0ABU6SR47_9FABA</name>
<dbReference type="Gene3D" id="3.30.70.330">
    <property type="match status" value="1"/>
</dbReference>
<keyword evidence="3" id="KW-1185">Reference proteome</keyword>
<proteinExistence type="predicted"/>
<evidence type="ECO:0000256" key="1">
    <source>
        <dbReference type="SAM" id="MobiDB-lite"/>
    </source>
</evidence>
<gene>
    <name evidence="2" type="ORF">PIB30_077968</name>
</gene>
<dbReference type="InterPro" id="IPR012677">
    <property type="entry name" value="Nucleotide-bd_a/b_plait_sf"/>
</dbReference>
<dbReference type="SUPFAM" id="SSF54928">
    <property type="entry name" value="RNA-binding domain, RBD"/>
    <property type="match status" value="1"/>
</dbReference>
<feature type="compositionally biased region" description="Acidic residues" evidence="1">
    <location>
        <begin position="245"/>
        <end position="264"/>
    </location>
</feature>
<protein>
    <recommendedName>
        <fullName evidence="4">RRM domain-containing protein</fullName>
    </recommendedName>
</protein>
<sequence length="380" mass="43524">MSVLPFAFVRFMEFDSARKAMETLQGKNWEGRNLIVSMAKFRRNKTLGIQMSDDVQRQASRKRITQKWIEIRNPNQEKDKTGETHEPKKPEPTRRKEIEGIWAEDQKERSERSLLGVSVKPIEFRKVMNQLLDEWNGPGEIECRDVGPYRCLVTFSTPEIRDGAMDSELLHSVFDEKILTALQKFGELRIRGADEKGYTTQHADEGVKGTGLPCCGVAEDSSKRVADLRQGDDVDLNEETSVFEPETERDEDLQSLVNEGDEDRGFEGDSAELQIDRKLEGKKRVDLRPKKQRNGRNPPCIQGRTLATRTIMSETLNTREKLVRCGIIGRQMSTCVLCDVGEETDNTRESFDALMSRKCNKLEMKSWVNRNEKKGRSGFQ</sequence>
<dbReference type="EMBL" id="JASCZI010061479">
    <property type="protein sequence ID" value="MED6138807.1"/>
    <property type="molecule type" value="Genomic_DNA"/>
</dbReference>
<comment type="caution">
    <text evidence="2">The sequence shown here is derived from an EMBL/GenBank/DDBJ whole genome shotgun (WGS) entry which is preliminary data.</text>
</comment>
<organism evidence="2 3">
    <name type="scientific">Stylosanthes scabra</name>
    <dbReference type="NCBI Taxonomy" id="79078"/>
    <lineage>
        <taxon>Eukaryota</taxon>
        <taxon>Viridiplantae</taxon>
        <taxon>Streptophyta</taxon>
        <taxon>Embryophyta</taxon>
        <taxon>Tracheophyta</taxon>
        <taxon>Spermatophyta</taxon>
        <taxon>Magnoliopsida</taxon>
        <taxon>eudicotyledons</taxon>
        <taxon>Gunneridae</taxon>
        <taxon>Pentapetalae</taxon>
        <taxon>rosids</taxon>
        <taxon>fabids</taxon>
        <taxon>Fabales</taxon>
        <taxon>Fabaceae</taxon>
        <taxon>Papilionoideae</taxon>
        <taxon>50 kb inversion clade</taxon>
        <taxon>dalbergioids sensu lato</taxon>
        <taxon>Dalbergieae</taxon>
        <taxon>Pterocarpus clade</taxon>
        <taxon>Stylosanthes</taxon>
    </lineage>
</organism>
<evidence type="ECO:0008006" key="4">
    <source>
        <dbReference type="Google" id="ProtNLM"/>
    </source>
</evidence>
<accession>A0ABU6SR47</accession>
<dbReference type="InterPro" id="IPR035979">
    <property type="entry name" value="RBD_domain_sf"/>
</dbReference>
<feature type="compositionally biased region" description="Basic and acidic residues" evidence="1">
    <location>
        <begin position="75"/>
        <end position="98"/>
    </location>
</feature>
<evidence type="ECO:0000313" key="3">
    <source>
        <dbReference type="Proteomes" id="UP001341840"/>
    </source>
</evidence>